<evidence type="ECO:0000256" key="4">
    <source>
        <dbReference type="ARBA" id="ARBA00023157"/>
    </source>
</evidence>
<evidence type="ECO:0000256" key="1">
    <source>
        <dbReference type="ARBA" id="ARBA00022729"/>
    </source>
</evidence>
<evidence type="ECO:0000256" key="10">
    <source>
        <dbReference type="RuleBase" id="RU361186"/>
    </source>
</evidence>
<dbReference type="Gene3D" id="3.20.20.40">
    <property type="entry name" value="1, 4-beta cellobiohydrolase"/>
    <property type="match status" value="1"/>
</dbReference>
<keyword evidence="6 10" id="KW-0326">Glycosidase</keyword>
<evidence type="ECO:0000256" key="8">
    <source>
        <dbReference type="PROSITE-ProRule" id="PRU10056"/>
    </source>
</evidence>
<evidence type="ECO:0000256" key="6">
    <source>
        <dbReference type="ARBA" id="ARBA00023295"/>
    </source>
</evidence>
<evidence type="ECO:0000313" key="12">
    <source>
        <dbReference type="Proteomes" id="UP001589610"/>
    </source>
</evidence>
<proteinExistence type="inferred from homology"/>
<evidence type="ECO:0000256" key="2">
    <source>
        <dbReference type="ARBA" id="ARBA00022801"/>
    </source>
</evidence>
<comment type="caution">
    <text evidence="11">The sequence shown here is derived from an EMBL/GenBank/DDBJ whole genome shotgun (WGS) entry which is preliminary data.</text>
</comment>
<evidence type="ECO:0000256" key="3">
    <source>
        <dbReference type="ARBA" id="ARBA00023001"/>
    </source>
</evidence>
<keyword evidence="5 10" id="KW-0119">Carbohydrate metabolism</keyword>
<evidence type="ECO:0000256" key="7">
    <source>
        <dbReference type="ARBA" id="ARBA00023326"/>
    </source>
</evidence>
<dbReference type="PROSITE" id="PS00655">
    <property type="entry name" value="GLYCOSYL_HYDROL_F6_1"/>
    <property type="match status" value="1"/>
</dbReference>
<sequence length="334" mass="35196">MNRYGLAAALALALATAACTGDPARPAGPGSTASGGAAPGAASGFYVDPDGAAAQEVRKLEGEGRAEEAGLIRKIADRPNAIWIGDQDPKDRVAAITAKAQEAGRTPVLVAYHIPNRDCGQFSAGGAAGAEEYRSWIGRFAEGIGDRPALVVVEPDALAHILDNCTQGGQAGERLDLLRGAVETLKRQPATKVYVDAGNAGWIKDPGEWAEPMRRAGVPQADGFAFNVSNFFTVEESVAVAERLSDAIGGAHYVLDTSRNGNGPVRDARGDDAWCNPKGRALGAEPTTETGHERIDAFLWIKRPGESDGECHRGEPRAGDWFPEYALELARNAR</sequence>
<organism evidence="11 12">
    <name type="scientific">Streptosporangium vulgare</name>
    <dbReference type="NCBI Taxonomy" id="46190"/>
    <lineage>
        <taxon>Bacteria</taxon>
        <taxon>Bacillati</taxon>
        <taxon>Actinomycetota</taxon>
        <taxon>Actinomycetes</taxon>
        <taxon>Streptosporangiales</taxon>
        <taxon>Streptosporangiaceae</taxon>
        <taxon>Streptosporangium</taxon>
    </lineage>
</organism>
<keyword evidence="7 10" id="KW-0624">Polysaccharide degradation</keyword>
<dbReference type="EMBL" id="JBHMBS010000042">
    <property type="protein sequence ID" value="MFB9681951.1"/>
    <property type="molecule type" value="Genomic_DNA"/>
</dbReference>
<feature type="signal peptide" evidence="10">
    <location>
        <begin position="1"/>
        <end position="20"/>
    </location>
</feature>
<keyword evidence="3 10" id="KW-0136">Cellulose degradation</keyword>
<evidence type="ECO:0000256" key="9">
    <source>
        <dbReference type="PROSITE-ProRule" id="PRU10057"/>
    </source>
</evidence>
<feature type="active site" description="Proton donor" evidence="9">
    <location>
        <position position="156"/>
    </location>
</feature>
<feature type="chain" id="PRO_5045010136" description="Glucanase" evidence="10">
    <location>
        <begin position="21"/>
        <end position="334"/>
    </location>
</feature>
<keyword evidence="1 10" id="KW-0732">Signal</keyword>
<dbReference type="Proteomes" id="UP001589610">
    <property type="component" value="Unassembled WGS sequence"/>
</dbReference>
<dbReference type="PANTHER" id="PTHR34876:SF4">
    <property type="entry name" value="1,4-BETA-D-GLUCAN CELLOBIOHYDROLASE C-RELATED"/>
    <property type="match status" value="1"/>
</dbReference>
<dbReference type="PIRSF" id="PIRSF001100">
    <property type="entry name" value="Beta_cellobiohydrolase"/>
    <property type="match status" value="1"/>
</dbReference>
<dbReference type="EC" id="3.2.1.-" evidence="10"/>
<dbReference type="PROSITE" id="PS00656">
    <property type="entry name" value="GLYCOSYL_HYDROL_F6_2"/>
    <property type="match status" value="1"/>
</dbReference>
<dbReference type="PRINTS" id="PR00733">
    <property type="entry name" value="GLHYDRLASE6"/>
</dbReference>
<dbReference type="GO" id="GO:0016787">
    <property type="term" value="F:hydrolase activity"/>
    <property type="evidence" value="ECO:0007669"/>
    <property type="project" value="UniProtKB-KW"/>
</dbReference>
<name>A0ABV5TS21_9ACTN</name>
<evidence type="ECO:0000313" key="11">
    <source>
        <dbReference type="EMBL" id="MFB9681951.1"/>
    </source>
</evidence>
<dbReference type="InterPro" id="IPR016288">
    <property type="entry name" value="Beta_cellobiohydrolase"/>
</dbReference>
<dbReference type="RefSeq" id="WP_344746109.1">
    <property type="nucleotide sequence ID" value="NZ_BAAAWW010000084.1"/>
</dbReference>
<dbReference type="InterPro" id="IPR036434">
    <property type="entry name" value="Beta_cellobiohydrolase_sf"/>
</dbReference>
<reference evidence="11 12" key="1">
    <citation type="submission" date="2024-09" db="EMBL/GenBank/DDBJ databases">
        <authorList>
            <person name="Sun Q."/>
            <person name="Mori K."/>
        </authorList>
    </citation>
    <scope>NUCLEOTIDE SEQUENCE [LARGE SCALE GENOMIC DNA]</scope>
    <source>
        <strain evidence="11 12">JCM 3028</strain>
    </source>
</reference>
<keyword evidence="2 10" id="KW-0378">Hydrolase</keyword>
<accession>A0ABV5TS21</accession>
<dbReference type="SUPFAM" id="SSF51989">
    <property type="entry name" value="Glycosyl hydrolases family 6, cellulases"/>
    <property type="match status" value="1"/>
</dbReference>
<keyword evidence="12" id="KW-1185">Reference proteome</keyword>
<dbReference type="PANTHER" id="PTHR34876">
    <property type="match status" value="1"/>
</dbReference>
<feature type="active site" evidence="8">
    <location>
        <position position="118"/>
    </location>
</feature>
<protein>
    <recommendedName>
        <fullName evidence="10">Glucanase</fullName>
        <ecNumber evidence="10">3.2.1.-</ecNumber>
    </recommendedName>
</protein>
<gene>
    <name evidence="11" type="ORF">ACFFRH_41315</name>
</gene>
<dbReference type="Pfam" id="PF01341">
    <property type="entry name" value="Glyco_hydro_6"/>
    <property type="match status" value="1"/>
</dbReference>
<dbReference type="InterPro" id="IPR001524">
    <property type="entry name" value="Glyco_hydro_6_CS"/>
</dbReference>
<dbReference type="PROSITE" id="PS51257">
    <property type="entry name" value="PROKAR_LIPOPROTEIN"/>
    <property type="match status" value="1"/>
</dbReference>
<keyword evidence="4" id="KW-1015">Disulfide bond</keyword>
<comment type="similarity">
    <text evidence="10">Belongs to the glycosyl hydrolase family 6.</text>
</comment>
<evidence type="ECO:0000256" key="5">
    <source>
        <dbReference type="ARBA" id="ARBA00023277"/>
    </source>
</evidence>